<organism evidence="2 3">
    <name type="scientific">Amnibacterium setariae</name>
    <dbReference type="NCBI Taxonomy" id="2306585"/>
    <lineage>
        <taxon>Bacteria</taxon>
        <taxon>Bacillati</taxon>
        <taxon>Actinomycetota</taxon>
        <taxon>Actinomycetes</taxon>
        <taxon>Micrococcales</taxon>
        <taxon>Microbacteriaceae</taxon>
        <taxon>Amnibacterium</taxon>
    </lineage>
</organism>
<dbReference type="RefSeq" id="WP_119482924.1">
    <property type="nucleotide sequence ID" value="NZ_QXTG01000002.1"/>
</dbReference>
<accession>A0A3A1U6R2</accession>
<feature type="transmembrane region" description="Helical" evidence="1">
    <location>
        <begin position="25"/>
        <end position="43"/>
    </location>
</feature>
<comment type="caution">
    <text evidence="2">The sequence shown here is derived from an EMBL/GenBank/DDBJ whole genome shotgun (WGS) entry which is preliminary data.</text>
</comment>
<keyword evidence="3" id="KW-1185">Reference proteome</keyword>
<evidence type="ECO:0000256" key="1">
    <source>
        <dbReference type="SAM" id="Phobius"/>
    </source>
</evidence>
<name>A0A3A1U6R2_9MICO</name>
<evidence type="ECO:0000313" key="3">
    <source>
        <dbReference type="Proteomes" id="UP000265742"/>
    </source>
</evidence>
<keyword evidence="1" id="KW-1133">Transmembrane helix</keyword>
<proteinExistence type="predicted"/>
<gene>
    <name evidence="2" type="ORF">D1781_14495</name>
</gene>
<keyword evidence="1" id="KW-0472">Membrane</keyword>
<protein>
    <recommendedName>
        <fullName evidence="4">DUF2207 domain-containing protein</fullName>
    </recommendedName>
</protein>
<reference evidence="3" key="1">
    <citation type="submission" date="2018-09" db="EMBL/GenBank/DDBJ databases">
        <authorList>
            <person name="Kim I."/>
        </authorList>
    </citation>
    <scope>NUCLEOTIDE SEQUENCE [LARGE SCALE GENOMIC DNA]</scope>
    <source>
        <strain evidence="3">DD4a</strain>
    </source>
</reference>
<dbReference type="Proteomes" id="UP000265742">
    <property type="component" value="Unassembled WGS sequence"/>
</dbReference>
<dbReference type="AlphaFoldDB" id="A0A3A1U6R2"/>
<evidence type="ECO:0008006" key="4">
    <source>
        <dbReference type="Google" id="ProtNLM"/>
    </source>
</evidence>
<keyword evidence="1" id="KW-0812">Transmembrane</keyword>
<evidence type="ECO:0000313" key="2">
    <source>
        <dbReference type="EMBL" id="RIX28614.1"/>
    </source>
</evidence>
<sequence length="60" mass="6287">MKWLLTIGIVLLAVAAGLLIGGLTWPAIIVGVIGLIVLLAALFRRSGRPGDFSRSGWTGQ</sequence>
<dbReference type="EMBL" id="QXTG01000002">
    <property type="protein sequence ID" value="RIX28614.1"/>
    <property type="molecule type" value="Genomic_DNA"/>
</dbReference>